<dbReference type="InterPro" id="IPR058240">
    <property type="entry name" value="rSAM_sf"/>
</dbReference>
<evidence type="ECO:0000256" key="1">
    <source>
        <dbReference type="ARBA" id="ARBA00004496"/>
    </source>
</evidence>
<keyword evidence="10 13" id="KW-0408">Iron</keyword>
<keyword evidence="4 13" id="KW-0698">rRNA processing</keyword>
<dbReference type="InterPro" id="IPR027492">
    <property type="entry name" value="RNA_MTrfase_RlmN"/>
</dbReference>
<dbReference type="FunFam" id="3.20.20.70:FF:000014">
    <property type="entry name" value="Probable dual-specificity RNA methyltransferase RlmN"/>
    <property type="match status" value="1"/>
</dbReference>
<comment type="similarity">
    <text evidence="13">Belongs to the radical SAM superfamily. RlmN family.</text>
</comment>
<dbReference type="InterPro" id="IPR007197">
    <property type="entry name" value="rSAM"/>
</dbReference>
<dbReference type="Gene3D" id="1.10.150.530">
    <property type="match status" value="1"/>
</dbReference>
<name>A0A223I2E9_THETR</name>
<keyword evidence="3 13" id="KW-0963">Cytoplasm</keyword>
<evidence type="ECO:0000256" key="3">
    <source>
        <dbReference type="ARBA" id="ARBA00022490"/>
    </source>
</evidence>
<organism evidence="15 16">
    <name type="scientific">Thermoanaerobacterium thermosaccharolyticum</name>
    <name type="common">Clostridium thermosaccharolyticum</name>
    <dbReference type="NCBI Taxonomy" id="1517"/>
    <lineage>
        <taxon>Bacteria</taxon>
        <taxon>Bacillati</taxon>
        <taxon>Bacillota</taxon>
        <taxon>Clostridia</taxon>
        <taxon>Thermoanaerobacterales</taxon>
        <taxon>Thermoanaerobacteraceae</taxon>
        <taxon>Thermoanaerobacterium</taxon>
    </lineage>
</organism>
<dbReference type="SUPFAM" id="SSF102114">
    <property type="entry name" value="Radical SAM enzymes"/>
    <property type="match status" value="1"/>
</dbReference>
<dbReference type="CDD" id="cd01335">
    <property type="entry name" value="Radical_SAM"/>
    <property type="match status" value="1"/>
</dbReference>
<feature type="domain" description="Radical SAM core" evidence="14">
    <location>
        <begin position="96"/>
        <end position="325"/>
    </location>
</feature>
<gene>
    <name evidence="13" type="primary">rlmN</name>
    <name evidence="15" type="ORF">Thert_03162</name>
</gene>
<dbReference type="PIRSF" id="PIRSF006004">
    <property type="entry name" value="CHP00048"/>
    <property type="match status" value="1"/>
</dbReference>
<dbReference type="Gene3D" id="3.20.20.70">
    <property type="entry name" value="Aldolase class I"/>
    <property type="match status" value="1"/>
</dbReference>
<dbReference type="InterPro" id="IPR013785">
    <property type="entry name" value="Aldolase_TIM"/>
</dbReference>
<dbReference type="RefSeq" id="WP_094397966.1">
    <property type="nucleotide sequence ID" value="NZ_CP016893.1"/>
</dbReference>
<dbReference type="GO" id="GO:0070475">
    <property type="term" value="P:rRNA base methylation"/>
    <property type="evidence" value="ECO:0007669"/>
    <property type="project" value="UniProtKB-UniRule"/>
</dbReference>
<feature type="binding site" evidence="13">
    <location>
        <position position="287"/>
    </location>
    <ligand>
        <name>S-adenosyl-L-methionine</name>
        <dbReference type="ChEBI" id="CHEBI:59789"/>
    </ligand>
</feature>
<evidence type="ECO:0000256" key="7">
    <source>
        <dbReference type="ARBA" id="ARBA00022691"/>
    </source>
</evidence>
<comment type="caution">
    <text evidence="13">Lacks conserved residue(s) required for the propagation of feature annotation.</text>
</comment>
<dbReference type="Proteomes" id="UP000214975">
    <property type="component" value="Chromosome"/>
</dbReference>
<dbReference type="SFLD" id="SFLDG01062">
    <property type="entry name" value="methyltransferase_(Class_A)"/>
    <property type="match status" value="1"/>
</dbReference>
<evidence type="ECO:0000256" key="9">
    <source>
        <dbReference type="ARBA" id="ARBA00022723"/>
    </source>
</evidence>
<evidence type="ECO:0000256" key="12">
    <source>
        <dbReference type="ARBA" id="ARBA00023157"/>
    </source>
</evidence>
<dbReference type="FunFam" id="1.10.150.530:FF:000003">
    <property type="entry name" value="Dual-specificity RNA methyltransferase RlmN"/>
    <property type="match status" value="1"/>
</dbReference>
<evidence type="ECO:0000313" key="15">
    <source>
        <dbReference type="EMBL" id="AST58923.1"/>
    </source>
</evidence>
<dbReference type="InterPro" id="IPR004383">
    <property type="entry name" value="rRNA_lsu_MTrfase_RlmN/Cfr"/>
</dbReference>
<dbReference type="EMBL" id="CP016893">
    <property type="protein sequence ID" value="AST58923.1"/>
    <property type="molecule type" value="Genomic_DNA"/>
</dbReference>
<dbReference type="GO" id="GO:0070040">
    <property type="term" value="F:rRNA (adenine(2503)-C2-)-methyltransferase activity"/>
    <property type="evidence" value="ECO:0007669"/>
    <property type="project" value="UniProtKB-UniRule"/>
</dbReference>
<dbReference type="HAMAP" id="MF_01849">
    <property type="entry name" value="RNA_methyltr_RlmN"/>
    <property type="match status" value="1"/>
</dbReference>
<dbReference type="GO" id="GO:0046872">
    <property type="term" value="F:metal ion binding"/>
    <property type="evidence" value="ECO:0007669"/>
    <property type="project" value="UniProtKB-KW"/>
</dbReference>
<comment type="cofactor">
    <cofactor evidence="13">
        <name>[4Fe-4S] cluster</name>
        <dbReference type="ChEBI" id="CHEBI:49883"/>
    </cofactor>
    <text evidence="13">Binds 1 [4Fe-4S] cluster. The cluster is coordinated with 3 cysteines and an exchangeable S-adenosyl-L-methionine.</text>
</comment>
<feature type="binding site" evidence="13">
    <location>
        <begin position="211"/>
        <end position="213"/>
    </location>
    <ligand>
        <name>S-adenosyl-L-methionine</name>
        <dbReference type="ChEBI" id="CHEBI:59789"/>
    </ligand>
</feature>
<dbReference type="Pfam" id="PF04055">
    <property type="entry name" value="Radical_SAM"/>
    <property type="match status" value="1"/>
</dbReference>
<dbReference type="GO" id="GO:0051539">
    <property type="term" value="F:4 iron, 4 sulfur cluster binding"/>
    <property type="evidence" value="ECO:0007669"/>
    <property type="project" value="UniProtKB-UniRule"/>
</dbReference>
<keyword evidence="11 13" id="KW-0411">Iron-sulfur</keyword>
<keyword evidence="2 13" id="KW-0004">4Fe-4S</keyword>
<proteinExistence type="inferred from homology"/>
<comment type="miscellaneous">
    <text evidence="13">Reaction proceeds by a ping-pong mechanism involving intermediate methylation of a conserved cysteine residue.</text>
</comment>
<evidence type="ECO:0000256" key="2">
    <source>
        <dbReference type="ARBA" id="ARBA00022485"/>
    </source>
</evidence>
<comment type="catalytic activity">
    <reaction evidence="13">
        <text>adenosine(37) in tRNA + 2 reduced [2Fe-2S]-[ferredoxin] + 2 S-adenosyl-L-methionine = 2-methyladenosine(37) in tRNA + 5'-deoxyadenosine + L-methionine + 2 oxidized [2Fe-2S]-[ferredoxin] + S-adenosyl-L-homocysteine</text>
        <dbReference type="Rhea" id="RHEA:43332"/>
        <dbReference type="Rhea" id="RHEA-COMP:10000"/>
        <dbReference type="Rhea" id="RHEA-COMP:10001"/>
        <dbReference type="Rhea" id="RHEA-COMP:10162"/>
        <dbReference type="Rhea" id="RHEA-COMP:10485"/>
        <dbReference type="ChEBI" id="CHEBI:17319"/>
        <dbReference type="ChEBI" id="CHEBI:33737"/>
        <dbReference type="ChEBI" id="CHEBI:33738"/>
        <dbReference type="ChEBI" id="CHEBI:57844"/>
        <dbReference type="ChEBI" id="CHEBI:57856"/>
        <dbReference type="ChEBI" id="CHEBI:59789"/>
        <dbReference type="ChEBI" id="CHEBI:74411"/>
        <dbReference type="ChEBI" id="CHEBI:74497"/>
        <dbReference type="EC" id="2.1.1.192"/>
    </reaction>
</comment>
<dbReference type="SFLD" id="SFLDS00029">
    <property type="entry name" value="Radical_SAM"/>
    <property type="match status" value="1"/>
</dbReference>
<evidence type="ECO:0000259" key="14">
    <source>
        <dbReference type="PROSITE" id="PS51918"/>
    </source>
</evidence>
<comment type="catalytic activity">
    <reaction evidence="13">
        <text>adenosine(2503) in 23S rRNA + 2 reduced [2Fe-2S]-[ferredoxin] + 2 S-adenosyl-L-methionine = 2-methyladenosine(2503) in 23S rRNA + 5'-deoxyadenosine + L-methionine + 2 oxidized [2Fe-2S]-[ferredoxin] + S-adenosyl-L-homocysteine</text>
        <dbReference type="Rhea" id="RHEA:42916"/>
        <dbReference type="Rhea" id="RHEA-COMP:10000"/>
        <dbReference type="Rhea" id="RHEA-COMP:10001"/>
        <dbReference type="Rhea" id="RHEA-COMP:10152"/>
        <dbReference type="Rhea" id="RHEA-COMP:10282"/>
        <dbReference type="ChEBI" id="CHEBI:17319"/>
        <dbReference type="ChEBI" id="CHEBI:33737"/>
        <dbReference type="ChEBI" id="CHEBI:33738"/>
        <dbReference type="ChEBI" id="CHEBI:57844"/>
        <dbReference type="ChEBI" id="CHEBI:57856"/>
        <dbReference type="ChEBI" id="CHEBI:59789"/>
        <dbReference type="ChEBI" id="CHEBI:74411"/>
        <dbReference type="ChEBI" id="CHEBI:74497"/>
        <dbReference type="EC" id="2.1.1.192"/>
    </reaction>
</comment>
<dbReference type="GO" id="GO:0019843">
    <property type="term" value="F:rRNA binding"/>
    <property type="evidence" value="ECO:0007669"/>
    <property type="project" value="UniProtKB-UniRule"/>
</dbReference>
<evidence type="ECO:0000256" key="8">
    <source>
        <dbReference type="ARBA" id="ARBA00022694"/>
    </source>
</evidence>
<dbReference type="Pfam" id="PF21016">
    <property type="entry name" value="RlmN_N"/>
    <property type="match status" value="1"/>
</dbReference>
<dbReference type="GO" id="GO:0005737">
    <property type="term" value="C:cytoplasm"/>
    <property type="evidence" value="ECO:0007669"/>
    <property type="project" value="UniProtKB-SubCell"/>
</dbReference>
<dbReference type="PANTHER" id="PTHR30544:SF5">
    <property type="entry name" value="RADICAL SAM CORE DOMAIN-CONTAINING PROTEIN"/>
    <property type="match status" value="1"/>
</dbReference>
<evidence type="ECO:0000313" key="16">
    <source>
        <dbReference type="Proteomes" id="UP000214975"/>
    </source>
</evidence>
<evidence type="ECO:0000256" key="6">
    <source>
        <dbReference type="ARBA" id="ARBA00022679"/>
    </source>
</evidence>
<dbReference type="EC" id="2.1.1.192" evidence="13"/>
<dbReference type="GO" id="GO:0030488">
    <property type="term" value="P:tRNA methylation"/>
    <property type="evidence" value="ECO:0007669"/>
    <property type="project" value="UniProtKB-UniRule"/>
</dbReference>
<keyword evidence="12 13" id="KW-1015">Disulfide bond</keyword>
<feature type="binding site" evidence="13">
    <location>
        <position position="110"/>
    </location>
    <ligand>
        <name>[4Fe-4S] cluster</name>
        <dbReference type="ChEBI" id="CHEBI:49883"/>
        <note>4Fe-4S-S-AdoMet</note>
    </ligand>
</feature>
<feature type="binding site" evidence="13">
    <location>
        <begin position="156"/>
        <end position="157"/>
    </location>
    <ligand>
        <name>S-adenosyl-L-methionine</name>
        <dbReference type="ChEBI" id="CHEBI:59789"/>
    </ligand>
</feature>
<reference evidence="15 16" key="1">
    <citation type="submission" date="2016-08" db="EMBL/GenBank/DDBJ databases">
        <title>A novel genetic cassette of butanologenic Thermoanaerobacterium thermosaccharolyticum that directly convert cellulose to butanol.</title>
        <authorList>
            <person name="Li T."/>
            <person name="He J."/>
        </authorList>
    </citation>
    <scope>NUCLEOTIDE SEQUENCE [LARGE SCALE GENOMIC DNA]</scope>
    <source>
        <strain evidence="15 16">TG57</strain>
    </source>
</reference>
<dbReference type="PROSITE" id="PS51918">
    <property type="entry name" value="RADICAL_SAM"/>
    <property type="match status" value="1"/>
</dbReference>
<dbReference type="InterPro" id="IPR040072">
    <property type="entry name" value="Methyltransferase_A"/>
</dbReference>
<evidence type="ECO:0000256" key="4">
    <source>
        <dbReference type="ARBA" id="ARBA00022552"/>
    </source>
</evidence>
<dbReference type="GO" id="GO:0000049">
    <property type="term" value="F:tRNA binding"/>
    <property type="evidence" value="ECO:0007669"/>
    <property type="project" value="UniProtKB-UniRule"/>
</dbReference>
<keyword evidence="7 13" id="KW-0949">S-adenosyl-L-methionine</keyword>
<dbReference type="GO" id="GO:0002935">
    <property type="term" value="F:tRNA (adenine(37)-C2)-methyltransferase activity"/>
    <property type="evidence" value="ECO:0007669"/>
    <property type="project" value="UniProtKB-UniRule"/>
</dbReference>
<evidence type="ECO:0000256" key="13">
    <source>
        <dbReference type="HAMAP-Rule" id="MF_01849"/>
    </source>
</evidence>
<dbReference type="PANTHER" id="PTHR30544">
    <property type="entry name" value="23S RRNA METHYLTRANSFERASE"/>
    <property type="match status" value="1"/>
</dbReference>
<feature type="binding site" evidence="13">
    <location>
        <position position="114"/>
    </location>
    <ligand>
        <name>[4Fe-4S] cluster</name>
        <dbReference type="ChEBI" id="CHEBI:49883"/>
        <note>4Fe-4S-S-AdoMet</note>
    </ligand>
</feature>
<comment type="subcellular location">
    <subcellularLocation>
        <location evidence="1 13">Cytoplasm</location>
    </subcellularLocation>
</comment>
<feature type="binding site" evidence="13">
    <location>
        <position position="188"/>
    </location>
    <ligand>
        <name>S-adenosyl-L-methionine</name>
        <dbReference type="ChEBI" id="CHEBI:59789"/>
    </ligand>
</feature>
<keyword evidence="9 13" id="KW-0479">Metal-binding</keyword>
<protein>
    <recommendedName>
        <fullName evidence="13">Probable dual-specificity RNA methyltransferase RlmN</fullName>
        <ecNumber evidence="13">2.1.1.192</ecNumber>
    </recommendedName>
    <alternativeName>
        <fullName evidence="13">23S rRNA (adenine(2503)-C(2))-methyltransferase</fullName>
    </alternativeName>
    <alternativeName>
        <fullName evidence="13">23S rRNA m2A2503 methyltransferase</fullName>
    </alternativeName>
    <alternativeName>
        <fullName evidence="13">Ribosomal RNA large subunit methyltransferase N</fullName>
    </alternativeName>
    <alternativeName>
        <fullName evidence="13">tRNA (adenine(37)-C(2))-methyltransferase</fullName>
    </alternativeName>
    <alternativeName>
        <fullName evidence="13">tRNA m2A37 methyltransferase</fullName>
    </alternativeName>
</protein>
<keyword evidence="8 13" id="KW-0819">tRNA processing</keyword>
<dbReference type="AlphaFoldDB" id="A0A223I2E9"/>
<sequence length="343" mass="38842">MVDLKNMTIDELEKFFVDIGETKYRAKQVFQWIYRGVTNFEEMTDLKKELRKKLNSIAYISSLKIAQKLVSDADETAKYLFLLDDENIVEGVAIKYSYGNTSCISTQVGCNMKCSFCASGIGGKVRNLKASEMIDEVLIMDNDYGKISNIVLMGSGEPFDNYEEVMKFIKIVNNPFGMGVGIRHITISTCGIVPKIYDFANEGLGVNLSISLHAPTDDLRTQLMPINKVYPIKDLIKACKYYIDKTHRRVTFEYSLIKDVNDNYEMSVKLSKLLKGLLCHVNLIPINYVDEIGYKKADNEKIIAFKNTLEENGITCTVRRELGSDIDAACGQLRRKYLAGRVK</sequence>
<dbReference type="NCBIfam" id="TIGR00048">
    <property type="entry name" value="rRNA_mod_RlmN"/>
    <property type="match status" value="1"/>
</dbReference>
<feature type="active site" description="Proton acceptor" evidence="13">
    <location>
        <position position="90"/>
    </location>
</feature>
<evidence type="ECO:0000256" key="11">
    <source>
        <dbReference type="ARBA" id="ARBA00023014"/>
    </source>
</evidence>
<accession>A0A223I2E9</accession>
<keyword evidence="6 13" id="KW-0808">Transferase</keyword>
<feature type="binding site" evidence="13">
    <location>
        <position position="117"/>
    </location>
    <ligand>
        <name>[4Fe-4S] cluster</name>
        <dbReference type="ChEBI" id="CHEBI:49883"/>
        <note>4Fe-4S-S-AdoMet</note>
    </ligand>
</feature>
<dbReference type="InterPro" id="IPR048641">
    <property type="entry name" value="RlmN_N"/>
</dbReference>
<evidence type="ECO:0000256" key="5">
    <source>
        <dbReference type="ARBA" id="ARBA00022603"/>
    </source>
</evidence>
<dbReference type="SFLD" id="SFLDF00275">
    <property type="entry name" value="adenosine_C2_methyltransferase"/>
    <property type="match status" value="1"/>
</dbReference>
<feature type="active site" description="S-methylcysteine intermediate" evidence="13">
    <location>
        <position position="330"/>
    </location>
</feature>
<keyword evidence="5 13" id="KW-0489">Methyltransferase</keyword>
<comment type="function">
    <text evidence="13">Specifically methylates position 2 of adenine 2503 in 23S rRNA and position 2 of adenine 37 in tRNAs.</text>
</comment>
<evidence type="ECO:0000256" key="10">
    <source>
        <dbReference type="ARBA" id="ARBA00023004"/>
    </source>
</evidence>